<gene>
    <name evidence="1" type="ORF">CEXT_483511</name>
</gene>
<keyword evidence="2" id="KW-1185">Reference proteome</keyword>
<evidence type="ECO:0000313" key="1">
    <source>
        <dbReference type="EMBL" id="GIY69052.1"/>
    </source>
</evidence>
<dbReference type="EMBL" id="BPLR01014479">
    <property type="protein sequence ID" value="GIY69052.1"/>
    <property type="molecule type" value="Genomic_DNA"/>
</dbReference>
<accession>A0AAV4VFH5</accession>
<name>A0AAV4VFH5_CAEEX</name>
<protein>
    <submittedName>
        <fullName evidence="1">Uncharacterized protein</fullName>
    </submittedName>
</protein>
<dbReference type="Proteomes" id="UP001054945">
    <property type="component" value="Unassembled WGS sequence"/>
</dbReference>
<comment type="caution">
    <text evidence="1">The sequence shown here is derived from an EMBL/GenBank/DDBJ whole genome shotgun (WGS) entry which is preliminary data.</text>
</comment>
<reference evidence="1 2" key="1">
    <citation type="submission" date="2021-06" db="EMBL/GenBank/DDBJ databases">
        <title>Caerostris extrusa draft genome.</title>
        <authorList>
            <person name="Kono N."/>
            <person name="Arakawa K."/>
        </authorList>
    </citation>
    <scope>NUCLEOTIDE SEQUENCE [LARGE SCALE GENOMIC DNA]</scope>
</reference>
<dbReference type="AlphaFoldDB" id="A0AAV4VFH5"/>
<proteinExistence type="predicted"/>
<sequence>MISKWPINRDVMPFTSAMIHFLYLKVQTMSRKPSTYNAFTPTQIAGSQDPVYDMDDSIFVGISALKSGELFASTRRPKKNNKYFISLNIIN</sequence>
<organism evidence="1 2">
    <name type="scientific">Caerostris extrusa</name>
    <name type="common">Bark spider</name>
    <name type="synonym">Caerostris bankana</name>
    <dbReference type="NCBI Taxonomy" id="172846"/>
    <lineage>
        <taxon>Eukaryota</taxon>
        <taxon>Metazoa</taxon>
        <taxon>Ecdysozoa</taxon>
        <taxon>Arthropoda</taxon>
        <taxon>Chelicerata</taxon>
        <taxon>Arachnida</taxon>
        <taxon>Araneae</taxon>
        <taxon>Araneomorphae</taxon>
        <taxon>Entelegynae</taxon>
        <taxon>Araneoidea</taxon>
        <taxon>Araneidae</taxon>
        <taxon>Caerostris</taxon>
    </lineage>
</organism>
<evidence type="ECO:0000313" key="2">
    <source>
        <dbReference type="Proteomes" id="UP001054945"/>
    </source>
</evidence>